<dbReference type="PROSITE" id="PS00584">
    <property type="entry name" value="PFKB_KINASES_2"/>
    <property type="match status" value="1"/>
</dbReference>
<name>X1IWV0_9ZZZZ</name>
<dbReference type="GO" id="GO:0016301">
    <property type="term" value="F:kinase activity"/>
    <property type="evidence" value="ECO:0007669"/>
    <property type="project" value="UniProtKB-KW"/>
</dbReference>
<feature type="non-terminal residue" evidence="4">
    <location>
        <position position="1"/>
    </location>
</feature>
<organism evidence="4">
    <name type="scientific">marine sediment metagenome</name>
    <dbReference type="NCBI Taxonomy" id="412755"/>
    <lineage>
        <taxon>unclassified sequences</taxon>
        <taxon>metagenomes</taxon>
        <taxon>ecological metagenomes</taxon>
    </lineage>
</organism>
<dbReference type="AlphaFoldDB" id="X1IWV0"/>
<dbReference type="InterPro" id="IPR011611">
    <property type="entry name" value="PfkB_dom"/>
</dbReference>
<protein>
    <recommendedName>
        <fullName evidence="3">Carbohydrate kinase PfkB domain-containing protein</fullName>
    </recommendedName>
</protein>
<comment type="caution">
    <text evidence="4">The sequence shown here is derived from an EMBL/GenBank/DDBJ whole genome shotgun (WGS) entry which is preliminary data.</text>
</comment>
<dbReference type="Pfam" id="PF00294">
    <property type="entry name" value="PfkB"/>
    <property type="match status" value="1"/>
</dbReference>
<reference evidence="4" key="1">
    <citation type="journal article" date="2014" name="Front. Microbiol.">
        <title>High frequency of phylogenetically diverse reductive dehalogenase-homologous genes in deep subseafloor sedimentary metagenomes.</title>
        <authorList>
            <person name="Kawai M."/>
            <person name="Futagami T."/>
            <person name="Toyoda A."/>
            <person name="Takaki Y."/>
            <person name="Nishi S."/>
            <person name="Hori S."/>
            <person name="Arai W."/>
            <person name="Tsubouchi T."/>
            <person name="Morono Y."/>
            <person name="Uchiyama I."/>
            <person name="Ito T."/>
            <person name="Fujiyama A."/>
            <person name="Inagaki F."/>
            <person name="Takami H."/>
        </authorList>
    </citation>
    <scope>NUCLEOTIDE SEQUENCE</scope>
    <source>
        <strain evidence="4">Expedition CK06-06</strain>
    </source>
</reference>
<keyword evidence="1" id="KW-0808">Transferase</keyword>
<dbReference type="EMBL" id="BARU01029755">
    <property type="protein sequence ID" value="GAH70564.1"/>
    <property type="molecule type" value="Genomic_DNA"/>
</dbReference>
<evidence type="ECO:0000256" key="1">
    <source>
        <dbReference type="ARBA" id="ARBA00022679"/>
    </source>
</evidence>
<dbReference type="Gene3D" id="3.40.1190.20">
    <property type="match status" value="1"/>
</dbReference>
<accession>X1IWV0</accession>
<dbReference type="PANTHER" id="PTHR10584">
    <property type="entry name" value="SUGAR KINASE"/>
    <property type="match status" value="1"/>
</dbReference>
<dbReference type="InterPro" id="IPR002173">
    <property type="entry name" value="Carboh/pur_kinase_PfkB_CS"/>
</dbReference>
<sequence>PDGSGGNLTTDDSASSQVDAAFISKAEPEFSRFAGRGIALTAPEAPLEARERLLELATEHNFFRAASFTSEEMSSALVSGLLRNIDLLAINLDEAAAAAGMSAESNTPLSIIKAAIKTFGDTNPEMQISITNGRDGSWCWDGVALNHAPAHAVQVVNTAGAGDAYFAGLIVGLTAGLSLPEAQQLGTLVGGVSVTSPHTINKELNRDALRRLAKKPGAGISQKVHNLLEDES</sequence>
<keyword evidence="2" id="KW-0418">Kinase</keyword>
<evidence type="ECO:0000259" key="3">
    <source>
        <dbReference type="Pfam" id="PF00294"/>
    </source>
</evidence>
<evidence type="ECO:0000256" key="2">
    <source>
        <dbReference type="ARBA" id="ARBA00022777"/>
    </source>
</evidence>
<dbReference type="PANTHER" id="PTHR10584:SF166">
    <property type="entry name" value="RIBOKINASE"/>
    <property type="match status" value="1"/>
</dbReference>
<gene>
    <name evidence="4" type="ORF">S03H2_47287</name>
</gene>
<dbReference type="InterPro" id="IPR029056">
    <property type="entry name" value="Ribokinase-like"/>
</dbReference>
<proteinExistence type="predicted"/>
<feature type="domain" description="Carbohydrate kinase PfkB" evidence="3">
    <location>
        <begin position="27"/>
        <end position="202"/>
    </location>
</feature>
<dbReference type="SUPFAM" id="SSF53613">
    <property type="entry name" value="Ribokinase-like"/>
    <property type="match status" value="1"/>
</dbReference>
<evidence type="ECO:0000313" key="4">
    <source>
        <dbReference type="EMBL" id="GAH70564.1"/>
    </source>
</evidence>